<dbReference type="Proteomes" id="UP000264217">
    <property type="component" value="Unassembled WGS sequence"/>
</dbReference>
<dbReference type="RefSeq" id="WP_117394058.1">
    <property type="nucleotide sequence ID" value="NZ_QWDC01000005.1"/>
</dbReference>
<gene>
    <name evidence="3" type="ORF">D0C36_22890</name>
</gene>
<comment type="caution">
    <text evidence="3">The sequence shown here is derived from an EMBL/GenBank/DDBJ whole genome shotgun (WGS) entry which is preliminary data.</text>
</comment>
<dbReference type="OrthoDB" id="798409at2"/>
<dbReference type="Pfam" id="PF01381">
    <property type="entry name" value="HTH_3"/>
    <property type="match status" value="1"/>
</dbReference>
<keyword evidence="4" id="KW-1185">Reference proteome</keyword>
<evidence type="ECO:0000256" key="1">
    <source>
        <dbReference type="ARBA" id="ARBA00023125"/>
    </source>
</evidence>
<dbReference type="InterPro" id="IPR010982">
    <property type="entry name" value="Lambda_DNA-bd_dom_sf"/>
</dbReference>
<dbReference type="PANTHER" id="PTHR46558">
    <property type="entry name" value="TRACRIPTIONAL REGULATORY PROTEIN-RELATED-RELATED"/>
    <property type="match status" value="1"/>
</dbReference>
<dbReference type="GO" id="GO:0003677">
    <property type="term" value="F:DNA binding"/>
    <property type="evidence" value="ECO:0007669"/>
    <property type="project" value="UniProtKB-KW"/>
</dbReference>
<name>A0A372NMC3_9SPHI</name>
<dbReference type="Gene3D" id="1.10.260.40">
    <property type="entry name" value="lambda repressor-like DNA-binding domains"/>
    <property type="match status" value="1"/>
</dbReference>
<dbReference type="CDD" id="cd00093">
    <property type="entry name" value="HTH_XRE"/>
    <property type="match status" value="1"/>
</dbReference>
<sequence>MKKRNTSKINAKAKDLVAAAISNIQQIRTVKKIPQQAIADALGVSQNAYSKIEKGHTRLQLESLFVISKVLGVKISEILDFDDTPKWFK</sequence>
<protein>
    <submittedName>
        <fullName evidence="3">XRE family transcriptional regulator</fullName>
    </submittedName>
</protein>
<dbReference type="AlphaFoldDB" id="A0A372NMC3"/>
<organism evidence="3 4">
    <name type="scientific">Mucilaginibacter conchicola</name>
    <dbReference type="NCBI Taxonomy" id="2303333"/>
    <lineage>
        <taxon>Bacteria</taxon>
        <taxon>Pseudomonadati</taxon>
        <taxon>Bacteroidota</taxon>
        <taxon>Sphingobacteriia</taxon>
        <taxon>Sphingobacteriales</taxon>
        <taxon>Sphingobacteriaceae</taxon>
        <taxon>Mucilaginibacter</taxon>
    </lineage>
</organism>
<evidence type="ECO:0000313" key="4">
    <source>
        <dbReference type="Proteomes" id="UP000264217"/>
    </source>
</evidence>
<dbReference type="EMBL" id="QWDC01000005">
    <property type="protein sequence ID" value="RFZ90091.1"/>
    <property type="molecule type" value="Genomic_DNA"/>
</dbReference>
<proteinExistence type="predicted"/>
<evidence type="ECO:0000259" key="2">
    <source>
        <dbReference type="PROSITE" id="PS50943"/>
    </source>
</evidence>
<dbReference type="PROSITE" id="PS50943">
    <property type="entry name" value="HTH_CROC1"/>
    <property type="match status" value="1"/>
</dbReference>
<dbReference type="InterPro" id="IPR001387">
    <property type="entry name" value="Cro/C1-type_HTH"/>
</dbReference>
<keyword evidence="1" id="KW-0238">DNA-binding</keyword>
<accession>A0A372NMC3</accession>
<dbReference type="SUPFAM" id="SSF47413">
    <property type="entry name" value="lambda repressor-like DNA-binding domains"/>
    <property type="match status" value="1"/>
</dbReference>
<feature type="domain" description="HTH cro/C1-type" evidence="2">
    <location>
        <begin position="24"/>
        <end position="78"/>
    </location>
</feature>
<evidence type="ECO:0000313" key="3">
    <source>
        <dbReference type="EMBL" id="RFZ90091.1"/>
    </source>
</evidence>
<dbReference type="SMART" id="SM00530">
    <property type="entry name" value="HTH_XRE"/>
    <property type="match status" value="1"/>
</dbReference>
<reference evidence="3 4" key="1">
    <citation type="submission" date="2018-08" db="EMBL/GenBank/DDBJ databases">
        <title>Mucilaginibacter sp. MYSH2.</title>
        <authorList>
            <person name="Seo T."/>
        </authorList>
    </citation>
    <scope>NUCLEOTIDE SEQUENCE [LARGE SCALE GENOMIC DNA]</scope>
    <source>
        <strain evidence="3 4">MYSH2</strain>
    </source>
</reference>
<dbReference type="PANTHER" id="PTHR46558:SF4">
    <property type="entry name" value="DNA-BIDING PHAGE PROTEIN"/>
    <property type="match status" value="1"/>
</dbReference>